<keyword evidence="3" id="KW-0732">Signal</keyword>
<reference evidence="4 5" key="1">
    <citation type="submission" date="2018-11" db="EMBL/GenBank/DDBJ databases">
        <authorList>
            <consortium name="Pathogen Informatics"/>
        </authorList>
    </citation>
    <scope>NUCLEOTIDE SEQUENCE [LARGE SCALE GENOMIC DNA]</scope>
</reference>
<evidence type="ECO:0000256" key="2">
    <source>
        <dbReference type="ARBA" id="ARBA00022840"/>
    </source>
</evidence>
<evidence type="ECO:0000256" key="3">
    <source>
        <dbReference type="SAM" id="SignalP"/>
    </source>
</evidence>
<protein>
    <submittedName>
        <fullName evidence="4">Uncharacterized protein</fullName>
    </submittedName>
</protein>
<dbReference type="AlphaFoldDB" id="A0A3P7NFP1"/>
<dbReference type="PANTHER" id="PTHR48103:SF2">
    <property type="entry name" value="MIDASIN"/>
    <property type="match status" value="1"/>
</dbReference>
<feature type="chain" id="PRO_5018208631" evidence="3">
    <location>
        <begin position="20"/>
        <end position="188"/>
    </location>
</feature>
<keyword evidence="5" id="KW-1185">Reference proteome</keyword>
<dbReference type="GO" id="GO:0000027">
    <property type="term" value="P:ribosomal large subunit assembly"/>
    <property type="evidence" value="ECO:0007669"/>
    <property type="project" value="TreeGrafter"/>
</dbReference>
<dbReference type="Proteomes" id="UP000281553">
    <property type="component" value="Unassembled WGS sequence"/>
</dbReference>
<proteinExistence type="predicted"/>
<sequence>MCFVGCWCWLAALDATTQAVADRCAPLWFHLYSIFLQPSDPVKPATGESGKKDERCEALLELMENGPVGEFPTRWRLLSALYSALQIWPGLSPEERASSLLIVGNVVWFYGQFVTHVNKSLLEQQRVIRKEMKDFVAIIRWGDYTGFWSLKEKVDRSKKTIHKHVSCHSCNSSLSNVIRLSGRVCYPH</sequence>
<accession>A0A3P7NFP1</accession>
<dbReference type="OrthoDB" id="422220at2759"/>
<organism evidence="4 5">
    <name type="scientific">Dibothriocephalus latus</name>
    <name type="common">Fish tapeworm</name>
    <name type="synonym">Diphyllobothrium latum</name>
    <dbReference type="NCBI Taxonomy" id="60516"/>
    <lineage>
        <taxon>Eukaryota</taxon>
        <taxon>Metazoa</taxon>
        <taxon>Spiralia</taxon>
        <taxon>Lophotrochozoa</taxon>
        <taxon>Platyhelminthes</taxon>
        <taxon>Cestoda</taxon>
        <taxon>Eucestoda</taxon>
        <taxon>Diphyllobothriidea</taxon>
        <taxon>Diphyllobothriidae</taxon>
        <taxon>Dibothriocephalus</taxon>
    </lineage>
</organism>
<evidence type="ECO:0000313" key="5">
    <source>
        <dbReference type="Proteomes" id="UP000281553"/>
    </source>
</evidence>
<feature type="signal peptide" evidence="3">
    <location>
        <begin position="1"/>
        <end position="19"/>
    </location>
</feature>
<dbReference type="GO" id="GO:0000055">
    <property type="term" value="P:ribosomal large subunit export from nucleus"/>
    <property type="evidence" value="ECO:0007669"/>
    <property type="project" value="TreeGrafter"/>
</dbReference>
<keyword evidence="1" id="KW-0547">Nucleotide-binding</keyword>
<dbReference type="PANTHER" id="PTHR48103">
    <property type="entry name" value="MIDASIN-RELATED"/>
    <property type="match status" value="1"/>
</dbReference>
<dbReference type="GO" id="GO:0005634">
    <property type="term" value="C:nucleus"/>
    <property type="evidence" value="ECO:0007669"/>
    <property type="project" value="TreeGrafter"/>
</dbReference>
<dbReference type="EMBL" id="UYRU01094461">
    <property type="protein sequence ID" value="VDN39050.1"/>
    <property type="molecule type" value="Genomic_DNA"/>
</dbReference>
<gene>
    <name evidence="4" type="ORF">DILT_LOCUS17748</name>
</gene>
<dbReference type="GO" id="GO:0030687">
    <property type="term" value="C:preribosome, large subunit precursor"/>
    <property type="evidence" value="ECO:0007669"/>
    <property type="project" value="TreeGrafter"/>
</dbReference>
<dbReference type="GO" id="GO:0005524">
    <property type="term" value="F:ATP binding"/>
    <property type="evidence" value="ECO:0007669"/>
    <property type="project" value="UniProtKB-KW"/>
</dbReference>
<keyword evidence="2" id="KW-0067">ATP-binding</keyword>
<name>A0A3P7NFP1_DIBLA</name>
<evidence type="ECO:0000313" key="4">
    <source>
        <dbReference type="EMBL" id="VDN39050.1"/>
    </source>
</evidence>
<evidence type="ECO:0000256" key="1">
    <source>
        <dbReference type="ARBA" id="ARBA00022741"/>
    </source>
</evidence>